<comment type="caution">
    <text evidence="3">The sequence shown here is derived from an EMBL/GenBank/DDBJ whole genome shotgun (WGS) entry which is preliminary data.</text>
</comment>
<reference evidence="3 4" key="1">
    <citation type="submission" date="2017-09" db="EMBL/GenBank/DDBJ databases">
        <title>Bacterial strain isolated from the female urinary microbiota.</title>
        <authorList>
            <person name="Thomas-White K."/>
            <person name="Kumar N."/>
            <person name="Forster S."/>
            <person name="Putonti C."/>
            <person name="Lawley T."/>
            <person name="Wolfe A.J."/>
        </authorList>
    </citation>
    <scope>NUCLEOTIDE SEQUENCE [LARGE SCALE GENOMIC DNA]</scope>
    <source>
        <strain evidence="3 4">UMB0792</strain>
    </source>
</reference>
<gene>
    <name evidence="3" type="ORF">CJ203_10585</name>
</gene>
<proteinExistence type="predicted"/>
<dbReference type="SUPFAM" id="SSF53474">
    <property type="entry name" value="alpha/beta-Hydrolases"/>
    <property type="match status" value="1"/>
</dbReference>
<feature type="signal peptide" evidence="2">
    <location>
        <begin position="1"/>
        <end position="31"/>
    </location>
</feature>
<protein>
    <submittedName>
        <fullName evidence="3">Esterase family protein</fullName>
    </submittedName>
</protein>
<dbReference type="AlphaFoldDB" id="A0A2N6T2K4"/>
<dbReference type="PANTHER" id="PTHR48098">
    <property type="entry name" value="ENTEROCHELIN ESTERASE-RELATED"/>
    <property type="match status" value="1"/>
</dbReference>
<evidence type="ECO:0000256" key="1">
    <source>
        <dbReference type="SAM" id="MobiDB-lite"/>
    </source>
</evidence>
<evidence type="ECO:0000313" key="3">
    <source>
        <dbReference type="EMBL" id="PMC63543.1"/>
    </source>
</evidence>
<feature type="region of interest" description="Disordered" evidence="1">
    <location>
        <begin position="32"/>
        <end position="66"/>
    </location>
</feature>
<dbReference type="EMBL" id="PNHG01000028">
    <property type="protein sequence ID" value="PMC63543.1"/>
    <property type="molecule type" value="Genomic_DNA"/>
</dbReference>
<dbReference type="PANTHER" id="PTHR48098:SF1">
    <property type="entry name" value="DIACYLGLYCEROL ACYLTRANSFERASE_MYCOLYLTRANSFERASE AG85A"/>
    <property type="match status" value="1"/>
</dbReference>
<dbReference type="InterPro" id="IPR000801">
    <property type="entry name" value="Esterase-like"/>
</dbReference>
<accession>A0A2N6T2K4</accession>
<name>A0A2N6T2K4_9CORY</name>
<dbReference type="RefSeq" id="WP_102724556.1">
    <property type="nucleotide sequence ID" value="NZ_PNHG01000028.1"/>
</dbReference>
<feature type="chain" id="PRO_5039295823" evidence="2">
    <location>
        <begin position="32"/>
        <end position="471"/>
    </location>
</feature>
<organism evidence="3 4">
    <name type="scientific">Corynebacterium tuscaniense</name>
    <dbReference type="NCBI Taxonomy" id="302449"/>
    <lineage>
        <taxon>Bacteria</taxon>
        <taxon>Bacillati</taxon>
        <taxon>Actinomycetota</taxon>
        <taxon>Actinomycetes</taxon>
        <taxon>Mycobacteriales</taxon>
        <taxon>Corynebacteriaceae</taxon>
        <taxon>Corynebacterium</taxon>
    </lineage>
</organism>
<dbReference type="Pfam" id="PF00756">
    <property type="entry name" value="Esterase"/>
    <property type="match status" value="1"/>
</dbReference>
<dbReference type="InterPro" id="IPR029058">
    <property type="entry name" value="AB_hydrolase_fold"/>
</dbReference>
<dbReference type="InterPro" id="IPR050583">
    <property type="entry name" value="Mycobacterial_A85_antigen"/>
</dbReference>
<dbReference type="GO" id="GO:0016747">
    <property type="term" value="F:acyltransferase activity, transferring groups other than amino-acyl groups"/>
    <property type="evidence" value="ECO:0007669"/>
    <property type="project" value="TreeGrafter"/>
</dbReference>
<keyword evidence="2" id="KW-0732">Signal</keyword>
<sequence length="471" mass="50201">MKLSRPMLVTATAGALIAGSFAAADSTPVFAPLGDVTEVTPTTPDADSESEAATEQDDPAPAIDPVDLPAEIVPEVDVPEADIPADIIQAAQNQPDHAAKSPVAGQLRKLTAPPHTAGGGAQAWFATTTGKDSQVEAWEVWSESMNRWIPVAIIPATGPDKKTRIPNAPTLYMLNGAGGAEQNADWINAGKAHTYFPGKGVNVVIPMEGAFSYYVDWLADGDQLATKSDYFKGAQRWTTFLGRELREPVETYLDADTTKRGVVGMSMSATSSLLLAEHYPGEYHAVGSFSGCAATSTSLPWAFASLTVNRAATNPNYGSITPADIWGPMGSPYNRYNDALVNAEKLKGSALYISNASGLAAEEDMYSYRRNARKQSPLDAINGSMTTTIEGGVIEAATNACTHDLRAKLNSLSIPAHFEFKNTGTHSWPVWRDDMLRSWEAVIGPALLGSNFVADRESLPDSSSWDADNSS</sequence>
<keyword evidence="4" id="KW-1185">Reference proteome</keyword>
<feature type="compositionally biased region" description="Acidic residues" evidence="1">
    <location>
        <begin position="46"/>
        <end position="58"/>
    </location>
</feature>
<evidence type="ECO:0000256" key="2">
    <source>
        <dbReference type="SAM" id="SignalP"/>
    </source>
</evidence>
<dbReference type="Proteomes" id="UP000235836">
    <property type="component" value="Unassembled WGS sequence"/>
</dbReference>
<dbReference type="Gene3D" id="3.40.50.1820">
    <property type="entry name" value="alpha/beta hydrolase"/>
    <property type="match status" value="1"/>
</dbReference>
<evidence type="ECO:0000313" key="4">
    <source>
        <dbReference type="Proteomes" id="UP000235836"/>
    </source>
</evidence>